<sequence>MEYSSSEGNLDDMLFQRRSMNETELAEIDKKEESERFFNDLEKNISMAGTTSVFSNPILQAEDTKMSLEHDRQIQLFEEYIKKAGETNDEAKRYRLFTDYMTSKNRAPTLDKFELFGRLIKYQQRLEDPTEHKAEKYRKIVNKLHEEFLGYLPADPPEDPPEKGFRLKTTDSTDSDDLSNYTVSKPEPERVIYERCGIFEIPVPEQADFDRFDADMMQASETAFDSWDMFKVTEIMEDGGLFETAPLIVSMECEDIFSYMRNNTGLGWIEAMGGADHYLLGDAKPCVPTGAVPLSKEIFYSEVGWIPKQDRMNDGDLFNTTYIRPSQYGTPIYSDEIPDKEGYWRVRAMGPYVVFSNIYNLCEIFLTPQGFFMLGGLLRYSRGPQALRVEYGLAGCVSGYNKFFCLSNTEARKILGLPCPQQVIGEASSIQALRKWTEVCGWHDLERRLFKRGKTEQDALNEIIREIKWREEIQAFIDPEAPMQREFFEYKDGYVQLKGVGQKRSWTPRPNKFQLLRPVDLEADERQVLWRMGQGFQLDYPWASENFVLKFVVAGGKKRVIITSKQDGKAVAEYDGMTNFVLPNDLI</sequence>
<name>L1JYL5_GUITC</name>
<dbReference type="Proteomes" id="UP000011087">
    <property type="component" value="Unassembled WGS sequence"/>
</dbReference>
<feature type="compositionally biased region" description="Basic and acidic residues" evidence="1">
    <location>
        <begin position="160"/>
        <end position="171"/>
    </location>
</feature>
<reference evidence="3" key="3">
    <citation type="submission" date="2016-03" db="UniProtKB">
        <authorList>
            <consortium name="EnsemblProtists"/>
        </authorList>
    </citation>
    <scope>IDENTIFICATION</scope>
</reference>
<evidence type="ECO:0000256" key="1">
    <source>
        <dbReference type="SAM" id="MobiDB-lite"/>
    </source>
</evidence>
<dbReference type="EMBL" id="JH992969">
    <property type="protein sequence ID" value="EKX53671.1"/>
    <property type="molecule type" value="Genomic_DNA"/>
</dbReference>
<gene>
    <name evidence="2" type="ORF">GUITHDRAFT_100649</name>
</gene>
<evidence type="ECO:0000313" key="2">
    <source>
        <dbReference type="EMBL" id="EKX53671.1"/>
    </source>
</evidence>
<dbReference type="RefSeq" id="XP_005840651.1">
    <property type="nucleotide sequence ID" value="XM_005840594.1"/>
</dbReference>
<evidence type="ECO:0000313" key="4">
    <source>
        <dbReference type="Proteomes" id="UP000011087"/>
    </source>
</evidence>
<evidence type="ECO:0000313" key="3">
    <source>
        <dbReference type="EnsemblProtists" id="EKX53671"/>
    </source>
</evidence>
<feature type="region of interest" description="Disordered" evidence="1">
    <location>
        <begin position="151"/>
        <end position="183"/>
    </location>
</feature>
<dbReference type="OrthoDB" id="10649766at2759"/>
<proteinExistence type="predicted"/>
<dbReference type="EnsemblProtists" id="EKX53671">
    <property type="protein sequence ID" value="EKX53671"/>
    <property type="gene ID" value="GUITHDRAFT_100649"/>
</dbReference>
<dbReference type="KEGG" id="gtt:GUITHDRAFT_100649"/>
<dbReference type="PaxDb" id="55529-EKX53671"/>
<reference evidence="2 4" key="1">
    <citation type="journal article" date="2012" name="Nature">
        <title>Algal genomes reveal evolutionary mosaicism and the fate of nucleomorphs.</title>
        <authorList>
            <consortium name="DOE Joint Genome Institute"/>
            <person name="Curtis B.A."/>
            <person name="Tanifuji G."/>
            <person name="Burki F."/>
            <person name="Gruber A."/>
            <person name="Irimia M."/>
            <person name="Maruyama S."/>
            <person name="Arias M.C."/>
            <person name="Ball S.G."/>
            <person name="Gile G.H."/>
            <person name="Hirakawa Y."/>
            <person name="Hopkins J.F."/>
            <person name="Kuo A."/>
            <person name="Rensing S.A."/>
            <person name="Schmutz J."/>
            <person name="Symeonidi A."/>
            <person name="Elias M."/>
            <person name="Eveleigh R.J."/>
            <person name="Herman E.K."/>
            <person name="Klute M.J."/>
            <person name="Nakayama T."/>
            <person name="Obornik M."/>
            <person name="Reyes-Prieto A."/>
            <person name="Armbrust E.V."/>
            <person name="Aves S.J."/>
            <person name="Beiko R.G."/>
            <person name="Coutinho P."/>
            <person name="Dacks J.B."/>
            <person name="Durnford D.G."/>
            <person name="Fast N.M."/>
            <person name="Green B.R."/>
            <person name="Grisdale C.J."/>
            <person name="Hempel F."/>
            <person name="Henrissat B."/>
            <person name="Hoppner M.P."/>
            <person name="Ishida K."/>
            <person name="Kim E."/>
            <person name="Koreny L."/>
            <person name="Kroth P.G."/>
            <person name="Liu Y."/>
            <person name="Malik S.B."/>
            <person name="Maier U.G."/>
            <person name="McRose D."/>
            <person name="Mock T."/>
            <person name="Neilson J.A."/>
            <person name="Onodera N.T."/>
            <person name="Poole A.M."/>
            <person name="Pritham E.J."/>
            <person name="Richards T.A."/>
            <person name="Rocap G."/>
            <person name="Roy S.W."/>
            <person name="Sarai C."/>
            <person name="Schaack S."/>
            <person name="Shirato S."/>
            <person name="Slamovits C.H."/>
            <person name="Spencer D.F."/>
            <person name="Suzuki S."/>
            <person name="Worden A.Z."/>
            <person name="Zauner S."/>
            <person name="Barry K."/>
            <person name="Bell C."/>
            <person name="Bharti A.K."/>
            <person name="Crow J.A."/>
            <person name="Grimwood J."/>
            <person name="Kramer R."/>
            <person name="Lindquist E."/>
            <person name="Lucas S."/>
            <person name="Salamov A."/>
            <person name="McFadden G.I."/>
            <person name="Lane C.E."/>
            <person name="Keeling P.J."/>
            <person name="Gray M.W."/>
            <person name="Grigoriev I.V."/>
            <person name="Archibald J.M."/>
        </authorList>
    </citation>
    <scope>NUCLEOTIDE SEQUENCE</scope>
    <source>
        <strain evidence="2 4">CCMP2712</strain>
    </source>
</reference>
<accession>L1JYL5</accession>
<keyword evidence="4" id="KW-1185">Reference proteome</keyword>
<reference evidence="4" key="2">
    <citation type="submission" date="2012-11" db="EMBL/GenBank/DDBJ databases">
        <authorList>
            <person name="Kuo A."/>
            <person name="Curtis B.A."/>
            <person name="Tanifuji G."/>
            <person name="Burki F."/>
            <person name="Gruber A."/>
            <person name="Irimia M."/>
            <person name="Maruyama S."/>
            <person name="Arias M.C."/>
            <person name="Ball S.G."/>
            <person name="Gile G.H."/>
            <person name="Hirakawa Y."/>
            <person name="Hopkins J.F."/>
            <person name="Rensing S.A."/>
            <person name="Schmutz J."/>
            <person name="Symeonidi A."/>
            <person name="Elias M."/>
            <person name="Eveleigh R.J."/>
            <person name="Herman E.K."/>
            <person name="Klute M.J."/>
            <person name="Nakayama T."/>
            <person name="Obornik M."/>
            <person name="Reyes-Prieto A."/>
            <person name="Armbrust E.V."/>
            <person name="Aves S.J."/>
            <person name="Beiko R.G."/>
            <person name="Coutinho P."/>
            <person name="Dacks J.B."/>
            <person name="Durnford D.G."/>
            <person name="Fast N.M."/>
            <person name="Green B.R."/>
            <person name="Grisdale C."/>
            <person name="Hempe F."/>
            <person name="Henrissat B."/>
            <person name="Hoppner M.P."/>
            <person name="Ishida K.-I."/>
            <person name="Kim E."/>
            <person name="Koreny L."/>
            <person name="Kroth P.G."/>
            <person name="Liu Y."/>
            <person name="Malik S.-B."/>
            <person name="Maier U.G."/>
            <person name="McRose D."/>
            <person name="Mock T."/>
            <person name="Neilson J.A."/>
            <person name="Onodera N.T."/>
            <person name="Poole A.M."/>
            <person name="Pritham E.J."/>
            <person name="Richards T.A."/>
            <person name="Rocap G."/>
            <person name="Roy S.W."/>
            <person name="Sarai C."/>
            <person name="Schaack S."/>
            <person name="Shirato S."/>
            <person name="Slamovits C.H."/>
            <person name="Spencer D.F."/>
            <person name="Suzuki S."/>
            <person name="Worden A.Z."/>
            <person name="Zauner S."/>
            <person name="Barry K."/>
            <person name="Bell C."/>
            <person name="Bharti A.K."/>
            <person name="Crow J.A."/>
            <person name="Grimwood J."/>
            <person name="Kramer R."/>
            <person name="Lindquist E."/>
            <person name="Lucas S."/>
            <person name="Salamov A."/>
            <person name="McFadden G.I."/>
            <person name="Lane C.E."/>
            <person name="Keeling P.J."/>
            <person name="Gray M.W."/>
            <person name="Grigoriev I.V."/>
            <person name="Archibald J.M."/>
        </authorList>
    </citation>
    <scope>NUCLEOTIDE SEQUENCE</scope>
    <source>
        <strain evidence="4">CCMP2712</strain>
    </source>
</reference>
<dbReference type="GeneID" id="17310477"/>
<dbReference type="HOGENOM" id="CLU_465005_0_0_1"/>
<dbReference type="AlphaFoldDB" id="L1JYL5"/>
<protein>
    <submittedName>
        <fullName evidence="2 3">Uncharacterized protein</fullName>
    </submittedName>
</protein>
<organism evidence="2">
    <name type="scientific">Guillardia theta (strain CCMP2712)</name>
    <name type="common">Cryptophyte</name>
    <dbReference type="NCBI Taxonomy" id="905079"/>
    <lineage>
        <taxon>Eukaryota</taxon>
        <taxon>Cryptophyceae</taxon>
        <taxon>Pyrenomonadales</taxon>
        <taxon>Geminigeraceae</taxon>
        <taxon>Guillardia</taxon>
    </lineage>
</organism>